<evidence type="ECO:0000313" key="1">
    <source>
        <dbReference type="EMBL" id="KAJ2778478.1"/>
    </source>
</evidence>
<dbReference type="GO" id="GO:0016799">
    <property type="term" value="F:hydrolase activity, hydrolyzing N-glycosyl compounds"/>
    <property type="evidence" value="ECO:0007669"/>
    <property type="project" value="TreeGrafter"/>
</dbReference>
<dbReference type="InterPro" id="IPR031100">
    <property type="entry name" value="LOG_fam"/>
</dbReference>
<dbReference type="Pfam" id="PF03641">
    <property type="entry name" value="Lysine_decarbox"/>
    <property type="match status" value="1"/>
</dbReference>
<dbReference type="GO" id="GO:0009691">
    <property type="term" value="P:cytokinin biosynthetic process"/>
    <property type="evidence" value="ECO:0007669"/>
    <property type="project" value="InterPro"/>
</dbReference>
<proteinExistence type="predicted"/>
<evidence type="ECO:0008006" key="3">
    <source>
        <dbReference type="Google" id="ProtNLM"/>
    </source>
</evidence>
<dbReference type="InterPro" id="IPR005269">
    <property type="entry name" value="LOG"/>
</dbReference>
<dbReference type="GO" id="GO:0005829">
    <property type="term" value="C:cytosol"/>
    <property type="evidence" value="ECO:0007669"/>
    <property type="project" value="TreeGrafter"/>
</dbReference>
<organism evidence="1 2">
    <name type="scientific">Coemansia javaensis</name>
    <dbReference type="NCBI Taxonomy" id="2761396"/>
    <lineage>
        <taxon>Eukaryota</taxon>
        <taxon>Fungi</taxon>
        <taxon>Fungi incertae sedis</taxon>
        <taxon>Zoopagomycota</taxon>
        <taxon>Kickxellomycotina</taxon>
        <taxon>Kickxellomycetes</taxon>
        <taxon>Kickxellales</taxon>
        <taxon>Kickxellaceae</taxon>
        <taxon>Coemansia</taxon>
    </lineage>
</organism>
<dbReference type="SUPFAM" id="SSF102405">
    <property type="entry name" value="MCP/YpsA-like"/>
    <property type="match status" value="1"/>
</dbReference>
<dbReference type="OrthoDB" id="414463at2759"/>
<keyword evidence="2" id="KW-1185">Reference proteome</keyword>
<sequence length="202" mass="21482">MVSTTTTAVAENGLVCVFCGSSDGRDPAYGEAAQALGRALAGSRYGLVYGGGGLGLMGRVARAVHESSGRVLGIMPRALTKVEGCGEEVGEVVMVDSMHQRKSLMNDHAVAFIALPGGFGTLEELLEMTTWSQLSIHKKPIIVLNTNGYYSGLKNLIEHTVDAGFVRGAHKGIIQFCDTPEEAVAAIKTYTGPEDRHDLTWK</sequence>
<dbReference type="PANTHER" id="PTHR31223">
    <property type="entry name" value="LOG FAMILY PROTEIN YJL055W"/>
    <property type="match status" value="1"/>
</dbReference>
<dbReference type="Proteomes" id="UP001140217">
    <property type="component" value="Unassembled WGS sequence"/>
</dbReference>
<name>A0A9W8LFK7_9FUNG</name>
<comment type="caution">
    <text evidence="1">The sequence shown here is derived from an EMBL/GenBank/DDBJ whole genome shotgun (WGS) entry which is preliminary data.</text>
</comment>
<protein>
    <recommendedName>
        <fullName evidence="3">Cytokinin riboside 5'-monophosphate phosphoribohydrolase</fullName>
    </recommendedName>
</protein>
<dbReference type="AlphaFoldDB" id="A0A9W8LFK7"/>
<reference evidence="1" key="1">
    <citation type="submission" date="2022-07" db="EMBL/GenBank/DDBJ databases">
        <title>Phylogenomic reconstructions and comparative analyses of Kickxellomycotina fungi.</title>
        <authorList>
            <person name="Reynolds N.K."/>
            <person name="Stajich J.E."/>
            <person name="Barry K."/>
            <person name="Grigoriev I.V."/>
            <person name="Crous P."/>
            <person name="Smith M.E."/>
        </authorList>
    </citation>
    <scope>NUCLEOTIDE SEQUENCE</scope>
    <source>
        <strain evidence="1">NBRC 105414</strain>
    </source>
</reference>
<gene>
    <name evidence="1" type="ORF">H4R18_004576</name>
</gene>
<dbReference type="EMBL" id="JANBUL010000227">
    <property type="protein sequence ID" value="KAJ2778478.1"/>
    <property type="molecule type" value="Genomic_DNA"/>
</dbReference>
<dbReference type="Gene3D" id="3.40.50.450">
    <property type="match status" value="1"/>
</dbReference>
<dbReference type="NCBIfam" id="TIGR00730">
    <property type="entry name" value="Rossman fold protein, TIGR00730 family"/>
    <property type="match status" value="1"/>
</dbReference>
<evidence type="ECO:0000313" key="2">
    <source>
        <dbReference type="Proteomes" id="UP001140217"/>
    </source>
</evidence>
<accession>A0A9W8LFK7</accession>
<dbReference type="PANTHER" id="PTHR31223:SF70">
    <property type="entry name" value="LOG FAMILY PROTEIN YJL055W"/>
    <property type="match status" value="1"/>
</dbReference>